<dbReference type="GO" id="GO:0003723">
    <property type="term" value="F:RNA binding"/>
    <property type="evidence" value="ECO:0007669"/>
    <property type="project" value="InterPro"/>
</dbReference>
<feature type="domain" description="Pseudouridine synthase RsuA/RluA-like" evidence="4">
    <location>
        <begin position="17"/>
        <end position="180"/>
    </location>
</feature>
<dbReference type="PANTHER" id="PTHR21600:SF87">
    <property type="entry name" value="RNA PSEUDOURIDYLATE SYNTHASE DOMAIN-CONTAINING PROTEIN 1"/>
    <property type="match status" value="1"/>
</dbReference>
<dbReference type="CDD" id="cd02869">
    <property type="entry name" value="PseudoU_synth_RluA_like"/>
    <property type="match status" value="1"/>
</dbReference>
<dbReference type="NCBIfam" id="TIGR00005">
    <property type="entry name" value="rluA_subfam"/>
    <property type="match status" value="1"/>
</dbReference>
<evidence type="ECO:0000259" key="4">
    <source>
        <dbReference type="Pfam" id="PF00849"/>
    </source>
</evidence>
<comment type="function">
    <text evidence="3">Responsible for synthesis of pseudouridine from uracil.</text>
</comment>
<evidence type="ECO:0000256" key="3">
    <source>
        <dbReference type="RuleBase" id="RU362028"/>
    </source>
</evidence>
<dbReference type="GO" id="GO:0000455">
    <property type="term" value="P:enzyme-directed rRNA pseudouridine synthesis"/>
    <property type="evidence" value="ECO:0007669"/>
    <property type="project" value="TreeGrafter"/>
</dbReference>
<dbReference type="AlphaFoldDB" id="A0A955LKS5"/>
<dbReference type="EC" id="5.4.99.-" evidence="3"/>
<evidence type="ECO:0000313" key="6">
    <source>
        <dbReference type="Proteomes" id="UP000751518"/>
    </source>
</evidence>
<dbReference type="GO" id="GO:0140098">
    <property type="term" value="F:catalytic activity, acting on RNA"/>
    <property type="evidence" value="ECO:0007669"/>
    <property type="project" value="UniProtKB-ARBA"/>
</dbReference>
<dbReference type="InterPro" id="IPR050188">
    <property type="entry name" value="RluA_PseudoU_synthase"/>
</dbReference>
<dbReference type="EMBL" id="JAGQKZ010000019">
    <property type="protein sequence ID" value="MCA9392092.1"/>
    <property type="molecule type" value="Genomic_DNA"/>
</dbReference>
<dbReference type="Proteomes" id="UP000751518">
    <property type="component" value="Unassembled WGS sequence"/>
</dbReference>
<comment type="caution">
    <text evidence="5">The sequence shown here is derived from an EMBL/GenBank/DDBJ whole genome shotgun (WGS) entry which is preliminary data.</text>
</comment>
<dbReference type="Pfam" id="PF00849">
    <property type="entry name" value="PseudoU_synth_2"/>
    <property type="match status" value="1"/>
</dbReference>
<feature type="active site" evidence="2">
    <location>
        <position position="69"/>
    </location>
</feature>
<keyword evidence="3" id="KW-0413">Isomerase</keyword>
<name>A0A955LKS5_UNCKA</name>
<dbReference type="SUPFAM" id="SSF55120">
    <property type="entry name" value="Pseudouridine synthase"/>
    <property type="match status" value="1"/>
</dbReference>
<comment type="catalytic activity">
    <reaction evidence="3">
        <text>a uridine in RNA = a pseudouridine in RNA</text>
        <dbReference type="Rhea" id="RHEA:48348"/>
        <dbReference type="Rhea" id="RHEA-COMP:12068"/>
        <dbReference type="Rhea" id="RHEA-COMP:12069"/>
        <dbReference type="ChEBI" id="CHEBI:65314"/>
        <dbReference type="ChEBI" id="CHEBI:65315"/>
    </reaction>
</comment>
<dbReference type="PANTHER" id="PTHR21600">
    <property type="entry name" value="MITOCHONDRIAL RNA PSEUDOURIDINE SYNTHASE"/>
    <property type="match status" value="1"/>
</dbReference>
<sequence length="248" mass="27644">MEDHFSRIDVLFENDEVLVIDKPEGLVVTPGAKYDEGDTLVGWLIGRVGEQLREVGNEAHRPGIVHRLDKDTSGVMITAKKQSAFEHLISEFKSRKVEKSYMAVVWGDVLAKVPSGEFVVDAPIARNPRNRMRFAVVEDGKPARTSFSVTDVSDIGEHELSLLDCELHTGRTHQIRVHLKSMGFSVLGDPLYQGRGERELFGELVQNGLKRRMYLHSNRLGIRLPGGGSTECFVAPIPPEFAAIQSRL</sequence>
<evidence type="ECO:0000313" key="5">
    <source>
        <dbReference type="EMBL" id="MCA9392092.1"/>
    </source>
</evidence>
<dbReference type="InterPro" id="IPR020103">
    <property type="entry name" value="PsdUridine_synth_cat_dom_sf"/>
</dbReference>
<proteinExistence type="inferred from homology"/>
<dbReference type="GO" id="GO:0009982">
    <property type="term" value="F:pseudouridine synthase activity"/>
    <property type="evidence" value="ECO:0007669"/>
    <property type="project" value="InterPro"/>
</dbReference>
<reference evidence="5" key="1">
    <citation type="submission" date="2020-04" db="EMBL/GenBank/DDBJ databases">
        <authorList>
            <person name="Zhang T."/>
        </authorList>
    </citation>
    <scope>NUCLEOTIDE SEQUENCE</scope>
    <source>
        <strain evidence="5">HKST-UBA03</strain>
    </source>
</reference>
<comment type="similarity">
    <text evidence="1 3">Belongs to the pseudouridine synthase RluA family.</text>
</comment>
<evidence type="ECO:0000256" key="2">
    <source>
        <dbReference type="PIRSR" id="PIRSR606225-1"/>
    </source>
</evidence>
<accession>A0A955LKS5</accession>
<protein>
    <recommendedName>
        <fullName evidence="3">Pseudouridine synthase</fullName>
        <ecNumber evidence="3">5.4.99.-</ecNumber>
    </recommendedName>
</protein>
<dbReference type="InterPro" id="IPR006145">
    <property type="entry name" value="PsdUridine_synth_RsuA/RluA"/>
</dbReference>
<dbReference type="Gene3D" id="3.30.2350.10">
    <property type="entry name" value="Pseudouridine synthase"/>
    <property type="match status" value="1"/>
</dbReference>
<reference evidence="5" key="2">
    <citation type="journal article" date="2021" name="Microbiome">
        <title>Successional dynamics and alternative stable states in a saline activated sludge microbial community over 9 years.</title>
        <authorList>
            <person name="Wang Y."/>
            <person name="Ye J."/>
            <person name="Ju F."/>
            <person name="Liu L."/>
            <person name="Boyd J.A."/>
            <person name="Deng Y."/>
            <person name="Parks D.H."/>
            <person name="Jiang X."/>
            <person name="Yin X."/>
            <person name="Woodcroft B.J."/>
            <person name="Tyson G.W."/>
            <person name="Hugenholtz P."/>
            <person name="Polz M.F."/>
            <person name="Zhang T."/>
        </authorList>
    </citation>
    <scope>NUCLEOTIDE SEQUENCE</scope>
    <source>
        <strain evidence="5">HKST-UBA03</strain>
    </source>
</reference>
<evidence type="ECO:0000256" key="1">
    <source>
        <dbReference type="ARBA" id="ARBA00010876"/>
    </source>
</evidence>
<dbReference type="InterPro" id="IPR006225">
    <property type="entry name" value="PsdUridine_synth_RluC/D"/>
</dbReference>
<gene>
    <name evidence="5" type="ORF">KC614_02715</name>
</gene>
<organism evidence="5 6">
    <name type="scientific">candidate division WWE3 bacterium</name>
    <dbReference type="NCBI Taxonomy" id="2053526"/>
    <lineage>
        <taxon>Bacteria</taxon>
        <taxon>Katanobacteria</taxon>
    </lineage>
</organism>